<evidence type="ECO:0000256" key="1">
    <source>
        <dbReference type="SAM" id="Coils"/>
    </source>
</evidence>
<organism evidence="4">
    <name type="scientific">Culicoides sonorensis</name>
    <name type="common">Biting midge</name>
    <dbReference type="NCBI Taxonomy" id="179676"/>
    <lineage>
        <taxon>Eukaryota</taxon>
        <taxon>Metazoa</taxon>
        <taxon>Ecdysozoa</taxon>
        <taxon>Arthropoda</taxon>
        <taxon>Hexapoda</taxon>
        <taxon>Insecta</taxon>
        <taxon>Pterygota</taxon>
        <taxon>Neoptera</taxon>
        <taxon>Endopterygota</taxon>
        <taxon>Diptera</taxon>
        <taxon>Nematocera</taxon>
        <taxon>Chironomoidea</taxon>
        <taxon>Ceratopogonidae</taxon>
        <taxon>Ceratopogoninae</taxon>
        <taxon>Culicoides</taxon>
        <taxon>Monoculicoides</taxon>
    </lineage>
</organism>
<accession>A0A336K2T5</accession>
<name>A0A336K2T5_CULSO</name>
<protein>
    <submittedName>
        <fullName evidence="4">CSON010186 protein</fullName>
    </submittedName>
</protein>
<proteinExistence type="predicted"/>
<dbReference type="OMA" id="VTHEYQN"/>
<feature type="coiled-coil region" evidence="1">
    <location>
        <begin position="6"/>
        <end position="78"/>
    </location>
</feature>
<dbReference type="InterPro" id="IPR042091">
    <property type="entry name" value="Ska2_N"/>
</dbReference>
<reference evidence="4" key="1">
    <citation type="submission" date="2018-04" db="EMBL/GenBank/DDBJ databases">
        <authorList>
            <person name="Go L.Y."/>
            <person name="Mitchell J.A."/>
        </authorList>
    </citation>
    <scope>NUCLEOTIDE SEQUENCE</scope>
    <source>
        <tissue evidence="4">Whole organism</tissue>
    </source>
</reference>
<evidence type="ECO:0000313" key="4">
    <source>
        <dbReference type="EMBL" id="SSW98152.1"/>
    </source>
</evidence>
<evidence type="ECO:0000256" key="2">
    <source>
        <dbReference type="SAM" id="MobiDB-lite"/>
    </source>
</evidence>
<reference evidence="5" key="2">
    <citation type="submission" date="2018-07" db="EMBL/GenBank/DDBJ databases">
        <authorList>
            <person name="Quirk P.G."/>
            <person name="Krulwich T.A."/>
        </authorList>
    </citation>
    <scope>NUCLEOTIDE SEQUENCE</scope>
</reference>
<dbReference type="VEuPathDB" id="VectorBase:CSON010186"/>
<sequence length="124" mass="14510">MITNALQEMERSVESANVQISNLSQKLVQVERTLPEDLEEQATVLELLDSVTEVKHDYENLRKDLKEVQQLQKEMTHTLRYQLRTMSQTFEILKKKIEANPAQYSNALQHHNHTNNQQSNSKIH</sequence>
<keyword evidence="1" id="KW-0175">Coiled coil</keyword>
<dbReference type="Pfam" id="PF16740">
    <property type="entry name" value="SKA2"/>
    <property type="match status" value="1"/>
</dbReference>
<dbReference type="EMBL" id="UFQT01000040">
    <property type="protein sequence ID" value="SSX18538.1"/>
    <property type="molecule type" value="Genomic_DNA"/>
</dbReference>
<feature type="region of interest" description="Disordered" evidence="2">
    <location>
        <begin position="103"/>
        <end position="124"/>
    </location>
</feature>
<evidence type="ECO:0000259" key="3">
    <source>
        <dbReference type="Pfam" id="PF16740"/>
    </source>
</evidence>
<dbReference type="EMBL" id="UFQS01000040">
    <property type="protein sequence ID" value="SSW98152.1"/>
    <property type="molecule type" value="Genomic_DNA"/>
</dbReference>
<evidence type="ECO:0000313" key="5">
    <source>
        <dbReference type="EMBL" id="SSX18538.1"/>
    </source>
</evidence>
<dbReference type="AlphaFoldDB" id="A0A336K2T5"/>
<feature type="domain" description="Ska2 N-terminal" evidence="3">
    <location>
        <begin position="5"/>
        <end position="104"/>
    </location>
</feature>
<gene>
    <name evidence="4" type="primary">CSON010186</name>
</gene>
<dbReference type="Gene3D" id="6.10.250.1380">
    <property type="match status" value="1"/>
</dbReference>